<evidence type="ECO:0000313" key="2">
    <source>
        <dbReference type="Proteomes" id="UP000520767"/>
    </source>
</evidence>
<dbReference type="AlphaFoldDB" id="A0A7W7Q3T5"/>
<dbReference type="EMBL" id="JACHJQ010000003">
    <property type="protein sequence ID" value="MBB4906429.1"/>
    <property type="molecule type" value="Genomic_DNA"/>
</dbReference>
<sequence>MALDEAAKERLRRLHKDSRALLDMLADRLTEQQLSWSRTFSDVGEWSMLVDSLCAYLVKGNIPVTPAERDAVAAVLAQFTRPKPQHEYLDDPAGTLAALNVMEER</sequence>
<proteinExistence type="predicted"/>
<organism evidence="1 2">
    <name type="scientific">Actinophytocola algeriensis</name>
    <dbReference type="NCBI Taxonomy" id="1768010"/>
    <lineage>
        <taxon>Bacteria</taxon>
        <taxon>Bacillati</taxon>
        <taxon>Actinomycetota</taxon>
        <taxon>Actinomycetes</taxon>
        <taxon>Pseudonocardiales</taxon>
        <taxon>Pseudonocardiaceae</taxon>
    </lineage>
</organism>
<keyword evidence="2" id="KW-1185">Reference proteome</keyword>
<dbReference type="Proteomes" id="UP000520767">
    <property type="component" value="Unassembled WGS sequence"/>
</dbReference>
<gene>
    <name evidence="1" type="ORF">FHR82_002649</name>
</gene>
<accession>A0A7W7Q3T5</accession>
<name>A0A7W7Q3T5_9PSEU</name>
<protein>
    <submittedName>
        <fullName evidence="1">Uncharacterized protein</fullName>
    </submittedName>
</protein>
<comment type="caution">
    <text evidence="1">The sequence shown here is derived from an EMBL/GenBank/DDBJ whole genome shotgun (WGS) entry which is preliminary data.</text>
</comment>
<dbReference type="RefSeq" id="WP_184810644.1">
    <property type="nucleotide sequence ID" value="NZ_JACHJQ010000003.1"/>
</dbReference>
<reference evidence="1 2" key="1">
    <citation type="submission" date="2020-08" db="EMBL/GenBank/DDBJ databases">
        <title>Genomic Encyclopedia of Type Strains, Phase III (KMG-III): the genomes of soil and plant-associated and newly described type strains.</title>
        <authorList>
            <person name="Whitman W."/>
        </authorList>
    </citation>
    <scope>NUCLEOTIDE SEQUENCE [LARGE SCALE GENOMIC DNA]</scope>
    <source>
        <strain evidence="1 2">CECT 8960</strain>
    </source>
</reference>
<evidence type="ECO:0000313" key="1">
    <source>
        <dbReference type="EMBL" id="MBB4906429.1"/>
    </source>
</evidence>